<dbReference type="EMBL" id="CAJVPQ010021176">
    <property type="protein sequence ID" value="CAG8757738.1"/>
    <property type="molecule type" value="Genomic_DNA"/>
</dbReference>
<keyword evidence="2" id="KW-1185">Reference proteome</keyword>
<reference evidence="1" key="1">
    <citation type="submission" date="2021-06" db="EMBL/GenBank/DDBJ databases">
        <authorList>
            <person name="Kallberg Y."/>
            <person name="Tangrot J."/>
            <person name="Rosling A."/>
        </authorList>
    </citation>
    <scope>NUCLEOTIDE SEQUENCE</scope>
    <source>
        <strain evidence="1">UK204</strain>
    </source>
</reference>
<name>A0A9N9J072_9GLOM</name>
<sequence>NNPNAAKDLYRLPSNTSPILPLLDIYSSLNVYSCQYRRIIARNGSLYCILKLSIIEKYAANFRDCFCVFPDMYRGSLHIGH</sequence>
<gene>
    <name evidence="1" type="ORF">FCALED_LOCUS16728</name>
</gene>
<proteinExistence type="predicted"/>
<feature type="non-terminal residue" evidence="1">
    <location>
        <position position="1"/>
    </location>
</feature>
<dbReference type="Proteomes" id="UP000789570">
    <property type="component" value="Unassembled WGS sequence"/>
</dbReference>
<evidence type="ECO:0000313" key="1">
    <source>
        <dbReference type="EMBL" id="CAG8757738.1"/>
    </source>
</evidence>
<accession>A0A9N9J072</accession>
<comment type="caution">
    <text evidence="1">The sequence shown here is derived from an EMBL/GenBank/DDBJ whole genome shotgun (WGS) entry which is preliminary data.</text>
</comment>
<evidence type="ECO:0000313" key="2">
    <source>
        <dbReference type="Proteomes" id="UP000789570"/>
    </source>
</evidence>
<dbReference type="AlphaFoldDB" id="A0A9N9J072"/>
<protein>
    <submittedName>
        <fullName evidence="1">5536_t:CDS:1</fullName>
    </submittedName>
</protein>
<organism evidence="1 2">
    <name type="scientific">Funneliformis caledonium</name>
    <dbReference type="NCBI Taxonomy" id="1117310"/>
    <lineage>
        <taxon>Eukaryota</taxon>
        <taxon>Fungi</taxon>
        <taxon>Fungi incertae sedis</taxon>
        <taxon>Mucoromycota</taxon>
        <taxon>Glomeromycotina</taxon>
        <taxon>Glomeromycetes</taxon>
        <taxon>Glomerales</taxon>
        <taxon>Glomeraceae</taxon>
        <taxon>Funneliformis</taxon>
    </lineage>
</organism>
<feature type="non-terminal residue" evidence="1">
    <location>
        <position position="81"/>
    </location>
</feature>